<reference evidence="12" key="1">
    <citation type="submission" date="2025-08" db="UniProtKB">
        <authorList>
            <consortium name="Ensembl"/>
        </authorList>
    </citation>
    <scope>IDENTIFICATION</scope>
</reference>
<accession>A0A8C4WQ85</accession>
<comment type="similarity">
    <text evidence="8">Belongs to the cytochrome b5 family.</text>
</comment>
<evidence type="ECO:0000256" key="9">
    <source>
        <dbReference type="ARBA" id="ARBA00040649"/>
    </source>
</evidence>
<keyword evidence="13" id="KW-1185">Reference proteome</keyword>
<feature type="domain" description="Cytochrome b5 heme-binding" evidence="11">
    <location>
        <begin position="4"/>
        <end position="70"/>
    </location>
</feature>
<evidence type="ECO:0000256" key="6">
    <source>
        <dbReference type="ARBA" id="ARBA00023212"/>
    </source>
</evidence>
<evidence type="ECO:0000256" key="7">
    <source>
        <dbReference type="ARBA" id="ARBA00023273"/>
    </source>
</evidence>
<dbReference type="InterPro" id="IPR036400">
    <property type="entry name" value="Cyt_B5-like_heme/steroid_sf"/>
</dbReference>
<evidence type="ECO:0000256" key="5">
    <source>
        <dbReference type="ARBA" id="ARBA00023004"/>
    </source>
</evidence>
<keyword evidence="3" id="KW-0349">Heme</keyword>
<evidence type="ECO:0000256" key="2">
    <source>
        <dbReference type="ARBA" id="ARBA00022490"/>
    </source>
</evidence>
<dbReference type="GO" id="GO:0005930">
    <property type="term" value="C:axoneme"/>
    <property type="evidence" value="ECO:0007669"/>
    <property type="project" value="UniProtKB-SubCell"/>
</dbReference>
<reference evidence="12" key="2">
    <citation type="submission" date="2025-09" db="UniProtKB">
        <authorList>
            <consortium name="Ensembl"/>
        </authorList>
    </citation>
    <scope>IDENTIFICATION</scope>
</reference>
<evidence type="ECO:0000256" key="1">
    <source>
        <dbReference type="ARBA" id="ARBA00004430"/>
    </source>
</evidence>
<comment type="subcellular location">
    <subcellularLocation>
        <location evidence="1">Cytoplasm</location>
        <location evidence="1">Cytoskeleton</location>
        <location evidence="1">Cilium axoneme</location>
    </subcellularLocation>
</comment>
<evidence type="ECO:0000256" key="10">
    <source>
        <dbReference type="ARBA" id="ARBA00046139"/>
    </source>
</evidence>
<keyword evidence="2" id="KW-0963">Cytoplasm</keyword>
<dbReference type="SUPFAM" id="SSF55856">
    <property type="entry name" value="Cytochrome b5-like heme/steroid binding domain"/>
    <property type="match status" value="1"/>
</dbReference>
<evidence type="ECO:0000313" key="13">
    <source>
        <dbReference type="Proteomes" id="UP000694388"/>
    </source>
</evidence>
<sequence length="198" mass="22942">MARPKYFLPSEVAVHNKPDDMWLSFLGKVCNLTPLYHQYKGHILLKPIIAEAGKDISHWFDPVTKDLRKHVDPITGIRKYYTPHGRFLHVPPPLPRSDHITEFGRPWWRDSAYEIGLLSQKTRYICIVNTLTLHEHVVEGLLALCFGSTPGINTEDKRWTEEEEKHGAKHLNHEINILNIIQDKVLSSTLFHIQLKKS</sequence>
<dbReference type="Ensembl" id="ENSEBUT00000008783.1">
    <property type="protein sequence ID" value="ENSEBUP00000008286.1"/>
    <property type="gene ID" value="ENSEBUG00000005377.1"/>
</dbReference>
<keyword evidence="7" id="KW-0966">Cell projection</keyword>
<dbReference type="PANTHER" id="PTHR21281">
    <property type="entry name" value="CYTOCHROME B5 DOMAIN-CONTAINING PROTEIN 1"/>
    <property type="match status" value="1"/>
</dbReference>
<dbReference type="PANTHER" id="PTHR21281:SF0">
    <property type="entry name" value="CYTOCHROME B5 DOMAIN-CONTAINING PROTEIN 1"/>
    <property type="match status" value="1"/>
</dbReference>
<comment type="function">
    <text evidence="10">Radial spoke stalk protein that binds heme under oxidizing conditions. Required for the coordinated beating of multiple cilia maybe by functioning in a redox signaling pathway.</text>
</comment>
<evidence type="ECO:0000259" key="11">
    <source>
        <dbReference type="PROSITE" id="PS50255"/>
    </source>
</evidence>
<organism evidence="12 13">
    <name type="scientific">Eptatretus burgeri</name>
    <name type="common">Inshore hagfish</name>
    <dbReference type="NCBI Taxonomy" id="7764"/>
    <lineage>
        <taxon>Eukaryota</taxon>
        <taxon>Metazoa</taxon>
        <taxon>Chordata</taxon>
        <taxon>Craniata</taxon>
        <taxon>Vertebrata</taxon>
        <taxon>Cyclostomata</taxon>
        <taxon>Myxini</taxon>
        <taxon>Myxiniformes</taxon>
        <taxon>Myxinidae</taxon>
        <taxon>Eptatretinae</taxon>
        <taxon>Eptatretus</taxon>
    </lineage>
</organism>
<dbReference type="InterPro" id="IPR052320">
    <property type="entry name" value="Cytochrome_b5_domain"/>
</dbReference>
<dbReference type="GO" id="GO:0046872">
    <property type="term" value="F:metal ion binding"/>
    <property type="evidence" value="ECO:0007669"/>
    <property type="project" value="UniProtKB-KW"/>
</dbReference>
<dbReference type="InterPro" id="IPR001199">
    <property type="entry name" value="Cyt_B5-like_heme/steroid-bd"/>
</dbReference>
<proteinExistence type="inferred from homology"/>
<dbReference type="SMART" id="SM01117">
    <property type="entry name" value="Cyt-b5"/>
    <property type="match status" value="1"/>
</dbReference>
<dbReference type="Proteomes" id="UP000694388">
    <property type="component" value="Unplaced"/>
</dbReference>
<evidence type="ECO:0000313" key="12">
    <source>
        <dbReference type="Ensembl" id="ENSEBUP00000008286.1"/>
    </source>
</evidence>
<evidence type="ECO:0000256" key="3">
    <source>
        <dbReference type="ARBA" id="ARBA00022617"/>
    </source>
</evidence>
<name>A0A8C4WQ85_EPTBU</name>
<evidence type="ECO:0000256" key="8">
    <source>
        <dbReference type="ARBA" id="ARBA00038168"/>
    </source>
</evidence>
<dbReference type="PROSITE" id="PS50255">
    <property type="entry name" value="CYTOCHROME_B5_2"/>
    <property type="match status" value="1"/>
</dbReference>
<keyword evidence="4" id="KW-0479">Metal-binding</keyword>
<dbReference type="GeneTree" id="ENSGT00440000037582"/>
<dbReference type="AlphaFoldDB" id="A0A8C4WQ85"/>
<dbReference type="Pfam" id="PF00173">
    <property type="entry name" value="Cyt-b5"/>
    <property type="match status" value="1"/>
</dbReference>
<keyword evidence="6" id="KW-0206">Cytoskeleton</keyword>
<keyword evidence="5" id="KW-0408">Iron</keyword>
<evidence type="ECO:0000256" key="4">
    <source>
        <dbReference type="ARBA" id="ARBA00022723"/>
    </source>
</evidence>
<dbReference type="Gene3D" id="3.10.120.10">
    <property type="entry name" value="Cytochrome b5-like heme/steroid binding domain"/>
    <property type="match status" value="1"/>
</dbReference>
<protein>
    <recommendedName>
        <fullName evidence="9">Cytochrome b5 domain-containing protein 1</fullName>
    </recommendedName>
</protein>